<sequence>MTNVTGSTVWGVVGAKATIQPGSSKNFSVASSEPGTYILTFNPPFAEPPAIVGTQCQFNEPGPPITESTQDGLVFPQVTPSSAIVLTGNSVGTRTPRAFSFVAMGIRAS</sequence>
<keyword evidence="2" id="KW-1185">Reference proteome</keyword>
<dbReference type="OrthoDB" id="8780301at2"/>
<dbReference type="eggNOG" id="ENOG502ZJFU">
    <property type="taxonomic scope" value="Bacteria"/>
</dbReference>
<dbReference type="EMBL" id="AP012603">
    <property type="protein sequence ID" value="BAM87089.1"/>
    <property type="molecule type" value="Genomic_DNA"/>
</dbReference>
<accession>M4Z268</accession>
<protein>
    <submittedName>
        <fullName evidence="1">Uncharacterized protein</fullName>
    </submittedName>
</protein>
<name>M4Z268_9BRAD</name>
<dbReference type="KEGG" id="aol:S58_10780"/>
<dbReference type="Proteomes" id="UP000011841">
    <property type="component" value="Chromosome"/>
</dbReference>
<dbReference type="GeneID" id="301815046"/>
<dbReference type="HOGENOM" id="CLU_2262644_0_0_5"/>
<gene>
    <name evidence="1" type="ORF">S58_10780</name>
</gene>
<organism evidence="1 2">
    <name type="scientific">Bradyrhizobium oligotrophicum S58</name>
    <dbReference type="NCBI Taxonomy" id="1245469"/>
    <lineage>
        <taxon>Bacteria</taxon>
        <taxon>Pseudomonadati</taxon>
        <taxon>Pseudomonadota</taxon>
        <taxon>Alphaproteobacteria</taxon>
        <taxon>Hyphomicrobiales</taxon>
        <taxon>Nitrobacteraceae</taxon>
        <taxon>Bradyrhizobium</taxon>
    </lineage>
</organism>
<evidence type="ECO:0000313" key="2">
    <source>
        <dbReference type="Proteomes" id="UP000011841"/>
    </source>
</evidence>
<proteinExistence type="predicted"/>
<evidence type="ECO:0000313" key="1">
    <source>
        <dbReference type="EMBL" id="BAM87089.1"/>
    </source>
</evidence>
<reference evidence="1 2" key="1">
    <citation type="journal article" date="2013" name="Appl. Environ. Microbiol.">
        <title>Genome analysis suggests that the soil oligotrophic bacterium Agromonas oligotrophica (Bradyrhizobium oligotrophicum) is a nitrogen-fixing symbiont of Aeschynomene indica.</title>
        <authorList>
            <person name="Okubo T."/>
            <person name="Fukushima S."/>
            <person name="Itakura M."/>
            <person name="Oshima K."/>
            <person name="Longtonglang A."/>
            <person name="Teaumroong N."/>
            <person name="Mitsui H."/>
            <person name="Hattori M."/>
            <person name="Hattori R."/>
            <person name="Hattori T."/>
            <person name="Minamisawa K."/>
        </authorList>
    </citation>
    <scope>NUCLEOTIDE SEQUENCE [LARGE SCALE GENOMIC DNA]</scope>
    <source>
        <strain evidence="1 2">S58</strain>
    </source>
</reference>
<dbReference type="AlphaFoldDB" id="M4Z268"/>
<dbReference type="RefSeq" id="WP_015664224.1">
    <property type="nucleotide sequence ID" value="NC_020453.1"/>
</dbReference>